<keyword evidence="1" id="KW-0472">Membrane</keyword>
<dbReference type="RefSeq" id="YP_010780445.1">
    <property type="nucleotide sequence ID" value="NC_075038.1"/>
</dbReference>
<protein>
    <submittedName>
        <fullName evidence="3">Putative metallopeptidase WLM</fullName>
    </submittedName>
</protein>
<sequence length="198" mass="23593">MNKSIIIQILLVVLLIILIYYFDKISKSEAIYVKSRLNNKEYLVQNLENKEEATYMLSIIHKRIFILRDYLEKNIDKYPEFMEYIKQFCNRINNLVLLENAPDGKYTSYTVNKGDEIALCLRSRKNGELHDLNLIMYVVLHELAHVACPEIDHTELFKKIFIFFLNMAILLKIYKKIDYQKYPHEYCGLTINENLLKN</sequence>
<feature type="domain" description="WLM" evidence="2">
    <location>
        <begin position="109"/>
        <end position="149"/>
    </location>
</feature>
<feature type="transmembrane region" description="Helical" evidence="1">
    <location>
        <begin position="5"/>
        <end position="22"/>
    </location>
</feature>
<dbReference type="KEGG" id="vg:80517136"/>
<dbReference type="InterPro" id="IPR013536">
    <property type="entry name" value="WLM_dom"/>
</dbReference>
<dbReference type="GeneID" id="80517136"/>
<name>A0A6N1NL91_9VIRU</name>
<evidence type="ECO:0000256" key="1">
    <source>
        <dbReference type="SAM" id="Phobius"/>
    </source>
</evidence>
<keyword evidence="1" id="KW-0812">Transmembrane</keyword>
<dbReference type="Pfam" id="PF08325">
    <property type="entry name" value="WLM"/>
    <property type="match status" value="1"/>
</dbReference>
<reference evidence="3" key="1">
    <citation type="submission" date="2017-06" db="EMBL/GenBank/DDBJ databases">
        <authorList>
            <person name="Assis F.L."/>
            <person name="Abrahao J.S."/>
            <person name="Silva L."/>
            <person name="Khalil J.B."/>
            <person name="Rodrigues R."/>
            <person name="Silva L.S."/>
            <person name="Boratto P."/>
            <person name="Andrade M."/>
            <person name="Kroon E.G."/>
            <person name="Ribeiro B."/>
            <person name="Bergier I."/>
            <person name="Seligmann H."/>
            <person name="Ghigo E."/>
            <person name="Colson P."/>
            <person name="Levasseur A."/>
            <person name="Raoult D."/>
            <person name="Scola B.L."/>
        </authorList>
    </citation>
    <scope>NUCLEOTIDE SEQUENCE</scope>
    <source>
        <strain evidence="3">Deep ocean</strain>
    </source>
</reference>
<dbReference type="Gene3D" id="3.30.2010.10">
    <property type="entry name" value="Metalloproteases ('zincins'), catalytic domain"/>
    <property type="match status" value="1"/>
</dbReference>
<evidence type="ECO:0000259" key="2">
    <source>
        <dbReference type="Pfam" id="PF08325"/>
    </source>
</evidence>
<dbReference type="EMBL" id="MF405918">
    <property type="protein sequence ID" value="QKU33837.1"/>
    <property type="molecule type" value="Genomic_DNA"/>
</dbReference>
<keyword evidence="1" id="KW-1133">Transmembrane helix</keyword>
<organism evidence="3">
    <name type="scientific">Tupanvirus deep ocean</name>
    <dbReference type="NCBI Taxonomy" id="2126984"/>
    <lineage>
        <taxon>Viruses</taxon>
        <taxon>Varidnaviria</taxon>
        <taxon>Bamfordvirae</taxon>
        <taxon>Nucleocytoviricota</taxon>
        <taxon>Megaviricetes</taxon>
        <taxon>Imitervirales</taxon>
        <taxon>Mimiviridae</taxon>
        <taxon>Megamimivirinae</taxon>
        <taxon>Tupanvirus</taxon>
        <taxon>Tupanvirus altamarinense</taxon>
    </lineage>
</organism>
<proteinExistence type="predicted"/>
<evidence type="ECO:0000313" key="3">
    <source>
        <dbReference type="EMBL" id="QKU33837.1"/>
    </source>
</evidence>
<reference evidence="3" key="2">
    <citation type="journal article" date="2018" name="Nat. Commun.">
        <title>Tailed giant Tupanvirus possesses the most complete translational apparatus of the known virosphere.</title>
        <authorList>
            <person name="Abrahao J."/>
            <person name="Silva L."/>
            <person name="Silva L.S."/>
            <person name="Khalil J.Y.B."/>
            <person name="Rodrigues R."/>
            <person name="Arantes T."/>
            <person name="Assis F."/>
            <person name="Boratto P."/>
            <person name="Andrade M."/>
            <person name="Kroon E.G."/>
            <person name="Ribeiro B."/>
            <person name="Bergier I."/>
            <person name="Seligmann H."/>
            <person name="Ghigo E."/>
            <person name="Colson P."/>
            <person name="Levasseur A."/>
            <person name="Kroemer G."/>
            <person name="Raoult D."/>
            <person name="La Scola B."/>
        </authorList>
    </citation>
    <scope>NUCLEOTIDE SEQUENCE [LARGE SCALE GENOMIC DNA]</scope>
    <source>
        <strain evidence="3">Deep ocean</strain>
    </source>
</reference>
<accession>A0A6N1NL91</accession>